<evidence type="ECO:0000313" key="1">
    <source>
        <dbReference type="EMBL" id="BAJ90490.1"/>
    </source>
</evidence>
<organism evidence="1">
    <name type="scientific">Hordeum vulgare subsp. vulgare</name>
    <name type="common">Domesticated barley</name>
    <dbReference type="NCBI Taxonomy" id="112509"/>
    <lineage>
        <taxon>Eukaryota</taxon>
        <taxon>Viridiplantae</taxon>
        <taxon>Streptophyta</taxon>
        <taxon>Embryophyta</taxon>
        <taxon>Tracheophyta</taxon>
        <taxon>Spermatophyta</taxon>
        <taxon>Magnoliopsida</taxon>
        <taxon>Liliopsida</taxon>
        <taxon>Poales</taxon>
        <taxon>Poaceae</taxon>
        <taxon>BOP clade</taxon>
        <taxon>Pooideae</taxon>
        <taxon>Triticodae</taxon>
        <taxon>Triticeae</taxon>
        <taxon>Hordeinae</taxon>
        <taxon>Hordeum</taxon>
    </lineage>
</organism>
<protein>
    <submittedName>
        <fullName evidence="1">Predicted protein</fullName>
    </submittedName>
</protein>
<sequence length="29" mass="3116">MQLGWSGGEERTRDLNCILVCSAPLGIVP</sequence>
<reference evidence="1" key="1">
    <citation type="journal article" date="2011" name="Plant Physiol.">
        <title>Comprehensive sequence analysis of 24,783 barley full-length cDNAs derived from 12 clone libraries.</title>
        <authorList>
            <person name="Matsumoto T."/>
            <person name="Tanaka T."/>
            <person name="Sakai H."/>
            <person name="Amano N."/>
            <person name="Kanamori H."/>
            <person name="Kurita K."/>
            <person name="Kikuta A."/>
            <person name="Kamiya K."/>
            <person name="Yamamoto M."/>
            <person name="Ikawa H."/>
            <person name="Fujii N."/>
            <person name="Hori K."/>
            <person name="Itoh T."/>
            <person name="Sato K."/>
        </authorList>
    </citation>
    <scope>NUCLEOTIDE SEQUENCE</scope>
    <source>
        <tissue evidence="1">Shoot</tissue>
    </source>
</reference>
<proteinExistence type="evidence at transcript level"/>
<name>F2D5W9_HORVV</name>
<dbReference type="EMBL" id="AK359279">
    <property type="protein sequence ID" value="BAJ90490.1"/>
    <property type="molecule type" value="mRNA"/>
</dbReference>
<accession>F2D5W9</accession>
<dbReference type="AlphaFoldDB" id="F2D5W9"/>